<dbReference type="AlphaFoldDB" id="A0A7S1Z900"/>
<sequence>MNLPPFPPLKAWQCNTSHAHRHKHHCVSVADSYLVGGAGAIQTPPSPSFQPTTPRNFVGGTVSNGAGTHLHHHKAHSLFVAPMLSFRQVLLARKDREYLLAFFHRRDIPRKHGKFSQIRRGNLRDAQHAGG</sequence>
<name>A0A7S1Z900_TRICV</name>
<organism evidence="1">
    <name type="scientific">Trieres chinensis</name>
    <name type="common">Marine centric diatom</name>
    <name type="synonym">Odontella sinensis</name>
    <dbReference type="NCBI Taxonomy" id="1514140"/>
    <lineage>
        <taxon>Eukaryota</taxon>
        <taxon>Sar</taxon>
        <taxon>Stramenopiles</taxon>
        <taxon>Ochrophyta</taxon>
        <taxon>Bacillariophyta</taxon>
        <taxon>Mediophyceae</taxon>
        <taxon>Biddulphiophycidae</taxon>
        <taxon>Eupodiscales</taxon>
        <taxon>Parodontellaceae</taxon>
        <taxon>Trieres</taxon>
    </lineage>
</organism>
<evidence type="ECO:0000313" key="1">
    <source>
        <dbReference type="EMBL" id="CAD9331547.1"/>
    </source>
</evidence>
<proteinExistence type="predicted"/>
<reference evidence="1" key="1">
    <citation type="submission" date="2021-01" db="EMBL/GenBank/DDBJ databases">
        <authorList>
            <person name="Corre E."/>
            <person name="Pelletier E."/>
            <person name="Niang G."/>
            <person name="Scheremetjew M."/>
            <person name="Finn R."/>
            <person name="Kale V."/>
            <person name="Holt S."/>
            <person name="Cochrane G."/>
            <person name="Meng A."/>
            <person name="Brown T."/>
            <person name="Cohen L."/>
        </authorList>
    </citation>
    <scope>NUCLEOTIDE SEQUENCE</scope>
    <source>
        <strain evidence="1">Grunow 1884</strain>
    </source>
</reference>
<gene>
    <name evidence="1" type="ORF">OSIN01602_LOCUS6175</name>
</gene>
<accession>A0A7S1Z900</accession>
<protein>
    <submittedName>
        <fullName evidence="1">Uncharacterized protein</fullName>
    </submittedName>
</protein>
<dbReference type="EMBL" id="HBGO01011062">
    <property type="protein sequence ID" value="CAD9331547.1"/>
    <property type="molecule type" value="Transcribed_RNA"/>
</dbReference>